<feature type="domain" description="Glutamine amidotransferase" evidence="7">
    <location>
        <begin position="3"/>
        <end position="64"/>
    </location>
</feature>
<dbReference type="Gene3D" id="3.40.50.880">
    <property type="match status" value="1"/>
</dbReference>
<evidence type="ECO:0000313" key="8">
    <source>
        <dbReference type="EMBL" id="MFC6724954.1"/>
    </source>
</evidence>
<evidence type="ECO:0000256" key="6">
    <source>
        <dbReference type="ARBA" id="ARBA00022840"/>
    </source>
</evidence>
<dbReference type="EMBL" id="JBHSWU010000334">
    <property type="protein sequence ID" value="MFC6724954.1"/>
    <property type="molecule type" value="Genomic_DNA"/>
</dbReference>
<dbReference type="GO" id="GO:0016787">
    <property type="term" value="F:hydrolase activity"/>
    <property type="evidence" value="ECO:0007669"/>
    <property type="project" value="UniProtKB-KW"/>
</dbReference>
<keyword evidence="3" id="KW-0547">Nucleotide-binding</keyword>
<sequence length="68" mass="7688">ETRVWASHADEVKAVPEGFAHTATSDVCDVEAMSDPDRDLYGVQWHPEVAHTERGEEVFENFIARCRS</sequence>
<dbReference type="Pfam" id="PF00117">
    <property type="entry name" value="GATase"/>
    <property type="match status" value="1"/>
</dbReference>
<dbReference type="GO" id="GO:0016874">
    <property type="term" value="F:ligase activity"/>
    <property type="evidence" value="ECO:0007669"/>
    <property type="project" value="UniProtKB-KW"/>
</dbReference>
<organism evidence="8 9">
    <name type="scientific">Halobium palmae</name>
    <dbReference type="NCBI Taxonomy" id="1776492"/>
    <lineage>
        <taxon>Archaea</taxon>
        <taxon>Methanobacteriati</taxon>
        <taxon>Methanobacteriota</taxon>
        <taxon>Stenosarchaea group</taxon>
        <taxon>Halobacteria</taxon>
        <taxon>Halobacteriales</taxon>
        <taxon>Haloferacaceae</taxon>
        <taxon>Halobium</taxon>
    </lineage>
</organism>
<keyword evidence="6" id="KW-0067">ATP-binding</keyword>
<dbReference type="GO" id="GO:0005524">
    <property type="term" value="F:ATP binding"/>
    <property type="evidence" value="ECO:0007669"/>
    <property type="project" value="UniProtKB-KW"/>
</dbReference>
<comment type="function">
    <text evidence="1">Catalyzes the synthesis of GMP from XMP.</text>
</comment>
<feature type="non-terminal residue" evidence="8">
    <location>
        <position position="1"/>
    </location>
</feature>
<dbReference type="AlphaFoldDB" id="A0ABD5S0B0"/>
<name>A0ABD5S0B0_9EURY</name>
<dbReference type="SUPFAM" id="SSF52317">
    <property type="entry name" value="Class I glutamine amidotransferase-like"/>
    <property type="match status" value="1"/>
</dbReference>
<evidence type="ECO:0000259" key="7">
    <source>
        <dbReference type="Pfam" id="PF00117"/>
    </source>
</evidence>
<dbReference type="InterPro" id="IPR017926">
    <property type="entry name" value="GATASE"/>
</dbReference>
<accession>A0ABD5S0B0</accession>
<dbReference type="PROSITE" id="PS51273">
    <property type="entry name" value="GATASE_TYPE_1"/>
    <property type="match status" value="1"/>
</dbReference>
<dbReference type="InterPro" id="IPR029062">
    <property type="entry name" value="Class_I_gatase-like"/>
</dbReference>
<evidence type="ECO:0000313" key="9">
    <source>
        <dbReference type="Proteomes" id="UP001596328"/>
    </source>
</evidence>
<reference evidence="8 9" key="1">
    <citation type="journal article" date="2019" name="Int. J. Syst. Evol. Microbiol.">
        <title>The Global Catalogue of Microorganisms (GCM) 10K type strain sequencing project: providing services to taxonomists for standard genome sequencing and annotation.</title>
        <authorList>
            <consortium name="The Broad Institute Genomics Platform"/>
            <consortium name="The Broad Institute Genome Sequencing Center for Infectious Disease"/>
            <person name="Wu L."/>
            <person name="Ma J."/>
        </authorList>
    </citation>
    <scope>NUCLEOTIDE SEQUENCE [LARGE SCALE GENOMIC DNA]</scope>
    <source>
        <strain evidence="8 9">NBRC 111368</strain>
    </source>
</reference>
<dbReference type="GO" id="GO:0006177">
    <property type="term" value="P:GMP biosynthetic process"/>
    <property type="evidence" value="ECO:0007669"/>
    <property type="project" value="UniProtKB-KW"/>
</dbReference>
<evidence type="ECO:0000256" key="2">
    <source>
        <dbReference type="ARBA" id="ARBA00022598"/>
    </source>
</evidence>
<protein>
    <submittedName>
        <fullName evidence="8">Gamma-glutamyl-gamma-aminobutyrate hydrolase family protein</fullName>
    </submittedName>
</protein>
<keyword evidence="5" id="KW-0658">Purine biosynthesis</keyword>
<evidence type="ECO:0000256" key="5">
    <source>
        <dbReference type="ARBA" id="ARBA00022755"/>
    </source>
</evidence>
<dbReference type="PANTHER" id="PTHR11922">
    <property type="entry name" value="GMP SYNTHASE-RELATED"/>
    <property type="match status" value="1"/>
</dbReference>
<keyword evidence="9" id="KW-1185">Reference proteome</keyword>
<comment type="caution">
    <text evidence="8">The sequence shown here is derived from an EMBL/GenBank/DDBJ whole genome shotgun (WGS) entry which is preliminary data.</text>
</comment>
<dbReference type="Proteomes" id="UP001596328">
    <property type="component" value="Unassembled WGS sequence"/>
</dbReference>
<evidence type="ECO:0000256" key="1">
    <source>
        <dbReference type="ARBA" id="ARBA00002332"/>
    </source>
</evidence>
<keyword evidence="2" id="KW-0436">Ligase</keyword>
<keyword evidence="4" id="KW-0332">GMP biosynthesis</keyword>
<evidence type="ECO:0000256" key="3">
    <source>
        <dbReference type="ARBA" id="ARBA00022741"/>
    </source>
</evidence>
<gene>
    <name evidence="8" type="ORF">ACFQE1_11335</name>
</gene>
<proteinExistence type="predicted"/>
<keyword evidence="8" id="KW-0378">Hydrolase</keyword>
<dbReference type="PANTHER" id="PTHR11922:SF2">
    <property type="entry name" value="GMP SYNTHASE [GLUTAMINE-HYDROLYZING]"/>
    <property type="match status" value="1"/>
</dbReference>
<evidence type="ECO:0000256" key="4">
    <source>
        <dbReference type="ARBA" id="ARBA00022749"/>
    </source>
</evidence>